<evidence type="ECO:0000256" key="1">
    <source>
        <dbReference type="ARBA" id="ARBA00023015"/>
    </source>
</evidence>
<accession>A0A5M3WUW2</accession>
<dbReference type="EMBL" id="BLAE01000043">
    <property type="protein sequence ID" value="GES13185.1"/>
    <property type="molecule type" value="Genomic_DNA"/>
</dbReference>
<dbReference type="Pfam" id="PF07729">
    <property type="entry name" value="FCD"/>
    <property type="match status" value="1"/>
</dbReference>
<feature type="domain" description="HTH gntR-type" evidence="4">
    <location>
        <begin position="16"/>
        <end position="83"/>
    </location>
</feature>
<dbReference type="SUPFAM" id="SSF48008">
    <property type="entry name" value="GntR ligand-binding domain-like"/>
    <property type="match status" value="1"/>
</dbReference>
<dbReference type="PANTHER" id="PTHR43537">
    <property type="entry name" value="TRANSCRIPTIONAL REGULATOR, GNTR FAMILY"/>
    <property type="match status" value="1"/>
</dbReference>
<evidence type="ECO:0000313" key="5">
    <source>
        <dbReference type="EMBL" id="GES13185.1"/>
    </source>
</evidence>
<keyword evidence="1" id="KW-0805">Transcription regulation</keyword>
<proteinExistence type="predicted"/>
<keyword evidence="3" id="KW-0804">Transcription</keyword>
<dbReference type="InterPro" id="IPR008920">
    <property type="entry name" value="TF_FadR/GntR_C"/>
</dbReference>
<dbReference type="Pfam" id="PF00392">
    <property type="entry name" value="GntR"/>
    <property type="match status" value="1"/>
</dbReference>
<evidence type="ECO:0000256" key="3">
    <source>
        <dbReference type="ARBA" id="ARBA00023163"/>
    </source>
</evidence>
<comment type="caution">
    <text evidence="5">The sequence shown here is derived from an EMBL/GenBank/DDBJ whole genome shotgun (WGS) entry which is preliminary data.</text>
</comment>
<keyword evidence="2" id="KW-0238">DNA-binding</keyword>
<dbReference type="InterPro" id="IPR011711">
    <property type="entry name" value="GntR_C"/>
</dbReference>
<dbReference type="SUPFAM" id="SSF46785">
    <property type="entry name" value="Winged helix' DNA-binding domain"/>
    <property type="match status" value="1"/>
</dbReference>
<dbReference type="CDD" id="cd07377">
    <property type="entry name" value="WHTH_GntR"/>
    <property type="match status" value="1"/>
</dbReference>
<evidence type="ECO:0000259" key="4">
    <source>
        <dbReference type="PROSITE" id="PS50949"/>
    </source>
</evidence>
<reference evidence="5 6" key="1">
    <citation type="submission" date="2019-10" db="EMBL/GenBank/DDBJ databases">
        <title>Whole genome shotgun sequence of Acrocarpospora macrocephala NBRC 16266.</title>
        <authorList>
            <person name="Ichikawa N."/>
            <person name="Kimura A."/>
            <person name="Kitahashi Y."/>
            <person name="Komaki H."/>
            <person name="Oguchi A."/>
        </authorList>
    </citation>
    <scope>NUCLEOTIDE SEQUENCE [LARGE SCALE GENOMIC DNA]</scope>
    <source>
        <strain evidence="5 6">NBRC 16266</strain>
    </source>
</reference>
<dbReference type="InterPro" id="IPR036388">
    <property type="entry name" value="WH-like_DNA-bd_sf"/>
</dbReference>
<dbReference type="PROSITE" id="PS50949">
    <property type="entry name" value="HTH_GNTR"/>
    <property type="match status" value="1"/>
</dbReference>
<evidence type="ECO:0000256" key="2">
    <source>
        <dbReference type="ARBA" id="ARBA00023125"/>
    </source>
</evidence>
<protein>
    <submittedName>
        <fullName evidence="5">GntR family transcriptional regulator</fullName>
    </submittedName>
</protein>
<gene>
    <name evidence="5" type="ORF">Amac_067820</name>
</gene>
<dbReference type="PANTHER" id="PTHR43537:SF24">
    <property type="entry name" value="GLUCONATE OPERON TRANSCRIPTIONAL REPRESSOR"/>
    <property type="match status" value="1"/>
</dbReference>
<dbReference type="SMART" id="SM00345">
    <property type="entry name" value="HTH_GNTR"/>
    <property type="match status" value="1"/>
</dbReference>
<name>A0A5M3WUW2_9ACTN</name>
<sequence>MATFPSANFSQGPPGESISDRIVAVLQRRILAGEIPIGAWLRHGALAEEFGISRTPVREALRILNAQGIVTIDLHRGARVNGHSGKDIREIGAVRAELEGYAAELATERINDAQLKRMQEAWQGFGELIQQFDGTEEDQQRQAQQWAESNHAFHSVIVEASGNHQLELTIAELRRRLPHNLSYAAYAGNARLLRRNLEQHEGIAAAIIGHNARLARKLMTAHLRASNEATARWVENRGSRV</sequence>
<dbReference type="InterPro" id="IPR000524">
    <property type="entry name" value="Tscrpt_reg_HTH_GntR"/>
</dbReference>
<keyword evidence="6" id="KW-1185">Reference proteome</keyword>
<dbReference type="SMART" id="SM00895">
    <property type="entry name" value="FCD"/>
    <property type="match status" value="1"/>
</dbReference>
<organism evidence="5 6">
    <name type="scientific">Acrocarpospora macrocephala</name>
    <dbReference type="NCBI Taxonomy" id="150177"/>
    <lineage>
        <taxon>Bacteria</taxon>
        <taxon>Bacillati</taxon>
        <taxon>Actinomycetota</taxon>
        <taxon>Actinomycetes</taxon>
        <taxon>Streptosporangiales</taxon>
        <taxon>Streptosporangiaceae</taxon>
        <taxon>Acrocarpospora</taxon>
    </lineage>
</organism>
<dbReference type="InterPro" id="IPR036390">
    <property type="entry name" value="WH_DNA-bd_sf"/>
</dbReference>
<dbReference type="GO" id="GO:0003677">
    <property type="term" value="F:DNA binding"/>
    <property type="evidence" value="ECO:0007669"/>
    <property type="project" value="UniProtKB-KW"/>
</dbReference>
<dbReference type="AlphaFoldDB" id="A0A5M3WUW2"/>
<dbReference type="GO" id="GO:0003700">
    <property type="term" value="F:DNA-binding transcription factor activity"/>
    <property type="evidence" value="ECO:0007669"/>
    <property type="project" value="InterPro"/>
</dbReference>
<dbReference type="OrthoDB" id="3864082at2"/>
<dbReference type="Proteomes" id="UP000331127">
    <property type="component" value="Unassembled WGS sequence"/>
</dbReference>
<dbReference type="Gene3D" id="1.10.10.10">
    <property type="entry name" value="Winged helix-like DNA-binding domain superfamily/Winged helix DNA-binding domain"/>
    <property type="match status" value="1"/>
</dbReference>
<dbReference type="RefSeq" id="WP_155358449.1">
    <property type="nucleotide sequence ID" value="NZ_BAAAHL010000008.1"/>
</dbReference>
<evidence type="ECO:0000313" key="6">
    <source>
        <dbReference type="Proteomes" id="UP000331127"/>
    </source>
</evidence>
<dbReference type="Gene3D" id="1.20.120.530">
    <property type="entry name" value="GntR ligand-binding domain-like"/>
    <property type="match status" value="1"/>
</dbReference>